<proteinExistence type="predicted"/>
<gene>
    <name evidence="1" type="ORF">EZS28_025054</name>
</gene>
<sequence length="222" mass="24629">MDAPTSCPSLWVGHVKTKKAKLDASQDHSKSARQFSGLDTLQTHIWGANSSHTVDLPVAQLDLDVFKSDRQLAPTVATCAQIQCTASLPLVQRQIAQILEGTIQTSLQETDFYATNTPNTQVLEVIQRATRVPLLLQHTEKPTADIQLLPPHSTIDSYSSSFQLLALQFQELGLLTVQRIFEGNLSEALNNVVSAIVLAFRQTERTNITRIRLFSRINPPFI</sequence>
<reference evidence="1 2" key="1">
    <citation type="submission" date="2019-03" db="EMBL/GenBank/DDBJ databases">
        <title>Single cell metagenomics reveals metabolic interactions within the superorganism composed of flagellate Streblomastix strix and complex community of Bacteroidetes bacteria on its surface.</title>
        <authorList>
            <person name="Treitli S.C."/>
            <person name="Kolisko M."/>
            <person name="Husnik F."/>
            <person name="Keeling P."/>
            <person name="Hampl V."/>
        </authorList>
    </citation>
    <scope>NUCLEOTIDE SEQUENCE [LARGE SCALE GENOMIC DNA]</scope>
    <source>
        <strain evidence="1">ST1C</strain>
    </source>
</reference>
<evidence type="ECO:0000313" key="2">
    <source>
        <dbReference type="Proteomes" id="UP000324800"/>
    </source>
</evidence>
<name>A0A5J4VAD9_9EUKA</name>
<evidence type="ECO:0000313" key="1">
    <source>
        <dbReference type="EMBL" id="KAA6379420.1"/>
    </source>
</evidence>
<comment type="caution">
    <text evidence="1">The sequence shown here is derived from an EMBL/GenBank/DDBJ whole genome shotgun (WGS) entry which is preliminary data.</text>
</comment>
<dbReference type="Proteomes" id="UP000324800">
    <property type="component" value="Unassembled WGS sequence"/>
</dbReference>
<accession>A0A5J4VAD9</accession>
<dbReference type="AlphaFoldDB" id="A0A5J4VAD9"/>
<dbReference type="EMBL" id="SNRW01008505">
    <property type="protein sequence ID" value="KAA6379420.1"/>
    <property type="molecule type" value="Genomic_DNA"/>
</dbReference>
<protein>
    <submittedName>
        <fullName evidence="1">Uncharacterized protein</fullName>
    </submittedName>
</protein>
<organism evidence="1 2">
    <name type="scientific">Streblomastix strix</name>
    <dbReference type="NCBI Taxonomy" id="222440"/>
    <lineage>
        <taxon>Eukaryota</taxon>
        <taxon>Metamonada</taxon>
        <taxon>Preaxostyla</taxon>
        <taxon>Oxymonadida</taxon>
        <taxon>Streblomastigidae</taxon>
        <taxon>Streblomastix</taxon>
    </lineage>
</organism>